<dbReference type="STRING" id="174720.A0A0N5BVZ9"/>
<dbReference type="Pfam" id="PF01529">
    <property type="entry name" value="DHHC"/>
    <property type="match status" value="1"/>
</dbReference>
<keyword evidence="12" id="KW-1185">Reference proteome</keyword>
<accession>A0A0N5BVZ9</accession>
<dbReference type="PROSITE" id="PS50216">
    <property type="entry name" value="DHHC"/>
    <property type="match status" value="1"/>
</dbReference>
<evidence type="ECO:0000256" key="4">
    <source>
        <dbReference type="ARBA" id="ARBA00022989"/>
    </source>
</evidence>
<keyword evidence="4 10" id="KW-1133">Transmembrane helix</keyword>
<evidence type="ECO:0000256" key="5">
    <source>
        <dbReference type="ARBA" id="ARBA00023136"/>
    </source>
</evidence>
<proteinExistence type="inferred from homology"/>
<evidence type="ECO:0000256" key="10">
    <source>
        <dbReference type="RuleBase" id="RU079119"/>
    </source>
</evidence>
<dbReference type="EC" id="2.3.1.225" evidence="10"/>
<evidence type="ECO:0000256" key="1">
    <source>
        <dbReference type="ARBA" id="ARBA00004127"/>
    </source>
</evidence>
<dbReference type="PANTHER" id="PTHR22883:SF43">
    <property type="entry name" value="PALMITOYLTRANSFERASE APP"/>
    <property type="match status" value="1"/>
</dbReference>
<feature type="transmembrane region" description="Helical" evidence="10">
    <location>
        <begin position="224"/>
        <end position="243"/>
    </location>
</feature>
<dbReference type="InterPro" id="IPR039859">
    <property type="entry name" value="PFA4/ZDH16/20/ERF2-like"/>
</dbReference>
<dbReference type="InterPro" id="IPR001594">
    <property type="entry name" value="Palmitoyltrfase_DHHC"/>
</dbReference>
<evidence type="ECO:0000256" key="2">
    <source>
        <dbReference type="ARBA" id="ARBA00022679"/>
    </source>
</evidence>
<comment type="subcellular location">
    <subcellularLocation>
        <location evidence="1">Endomembrane system</location>
        <topology evidence="1">Multi-pass membrane protein</topology>
    </subcellularLocation>
</comment>
<comment type="catalytic activity">
    <reaction evidence="9 10">
        <text>L-cysteinyl-[protein] + hexadecanoyl-CoA = S-hexadecanoyl-L-cysteinyl-[protein] + CoA</text>
        <dbReference type="Rhea" id="RHEA:36683"/>
        <dbReference type="Rhea" id="RHEA-COMP:10131"/>
        <dbReference type="Rhea" id="RHEA-COMP:11032"/>
        <dbReference type="ChEBI" id="CHEBI:29950"/>
        <dbReference type="ChEBI" id="CHEBI:57287"/>
        <dbReference type="ChEBI" id="CHEBI:57379"/>
        <dbReference type="ChEBI" id="CHEBI:74151"/>
        <dbReference type="EC" id="2.3.1.225"/>
    </reaction>
</comment>
<evidence type="ECO:0000313" key="13">
    <source>
        <dbReference type="WBParaSite" id="SPAL_0001000500.1"/>
    </source>
</evidence>
<keyword evidence="2 10" id="KW-0808">Transferase</keyword>
<keyword evidence="3 10" id="KW-0812">Transmembrane</keyword>
<evidence type="ECO:0000256" key="6">
    <source>
        <dbReference type="ARBA" id="ARBA00023139"/>
    </source>
</evidence>
<dbReference type="AlphaFoldDB" id="A0A0N5BVZ9"/>
<evidence type="ECO:0000313" key="12">
    <source>
        <dbReference type="Proteomes" id="UP000046392"/>
    </source>
</evidence>
<keyword evidence="5 10" id="KW-0472">Membrane</keyword>
<feature type="domain" description="Palmitoyltransferase DHHC" evidence="11">
    <location>
        <begin position="133"/>
        <end position="258"/>
    </location>
</feature>
<keyword evidence="6" id="KW-0564">Palmitate</keyword>
<feature type="transmembrane region" description="Helical" evidence="10">
    <location>
        <begin position="181"/>
        <end position="204"/>
    </location>
</feature>
<organism evidence="12 13">
    <name type="scientific">Strongyloides papillosus</name>
    <name type="common">Intestinal threadworm</name>
    <dbReference type="NCBI Taxonomy" id="174720"/>
    <lineage>
        <taxon>Eukaryota</taxon>
        <taxon>Metazoa</taxon>
        <taxon>Ecdysozoa</taxon>
        <taxon>Nematoda</taxon>
        <taxon>Chromadorea</taxon>
        <taxon>Rhabditida</taxon>
        <taxon>Tylenchina</taxon>
        <taxon>Panagrolaimomorpha</taxon>
        <taxon>Strongyloidoidea</taxon>
        <taxon>Strongyloididae</taxon>
        <taxon>Strongyloides</taxon>
    </lineage>
</organism>
<dbReference type="GO" id="GO:0019706">
    <property type="term" value="F:protein-cysteine S-palmitoyltransferase activity"/>
    <property type="evidence" value="ECO:0007669"/>
    <property type="project" value="UniProtKB-EC"/>
</dbReference>
<dbReference type="GO" id="GO:0006612">
    <property type="term" value="P:protein targeting to membrane"/>
    <property type="evidence" value="ECO:0007669"/>
    <property type="project" value="TreeGrafter"/>
</dbReference>
<keyword evidence="7" id="KW-0449">Lipoprotein</keyword>
<feature type="transmembrane region" description="Helical" evidence="10">
    <location>
        <begin position="47"/>
        <end position="67"/>
    </location>
</feature>
<keyword evidence="8 10" id="KW-0012">Acyltransferase</keyword>
<evidence type="ECO:0000259" key="11">
    <source>
        <dbReference type="Pfam" id="PF01529"/>
    </source>
</evidence>
<dbReference type="GO" id="GO:0005794">
    <property type="term" value="C:Golgi apparatus"/>
    <property type="evidence" value="ECO:0007669"/>
    <property type="project" value="TreeGrafter"/>
</dbReference>
<reference evidence="13" key="1">
    <citation type="submission" date="2017-02" db="UniProtKB">
        <authorList>
            <consortium name="WormBaseParasite"/>
        </authorList>
    </citation>
    <scope>IDENTIFICATION</scope>
</reference>
<comment type="domain">
    <text evidence="10">The DHHC domain is required for palmitoyltransferase activity.</text>
</comment>
<comment type="similarity">
    <text evidence="10">Belongs to the DHHC palmitoyltransferase family.</text>
</comment>
<sequence>MVLNYKKYFIPNCCAKKEDDGGFITPRVKRSPNYWVLFDKRIILTYYYKNAFISITLMSLFVFILQFESLPAVYNNNTFLKNTVWVLYGVFIYLVLRIITTDPGIIPKDTFSESLRRIILEESLFMSMRAYEKNEKNYCVICHHNMPEKTFHCRRCNCCVLDLDHHCKALGSCIGKRNYHFFVLMLFVLLIINVIAFTISTLLFYQEFSTTGRSEWIYVLFKKYPLSGALQLTTLLLFFPITYMNTLHCKLISCEVGTYYYFLHTYNSPPENGMKKFTLKKMLVNYFKLFKKPTQPSLLRIGHVSDDKLSSIIRN</sequence>
<evidence type="ECO:0000256" key="3">
    <source>
        <dbReference type="ARBA" id="ARBA00022692"/>
    </source>
</evidence>
<dbReference type="Proteomes" id="UP000046392">
    <property type="component" value="Unplaced"/>
</dbReference>
<dbReference type="WBParaSite" id="SPAL_0001000500.1">
    <property type="protein sequence ID" value="SPAL_0001000500.1"/>
    <property type="gene ID" value="SPAL_0001000500"/>
</dbReference>
<evidence type="ECO:0000256" key="9">
    <source>
        <dbReference type="ARBA" id="ARBA00048048"/>
    </source>
</evidence>
<protein>
    <recommendedName>
        <fullName evidence="10">Palmitoyltransferase</fullName>
        <ecNumber evidence="10">2.3.1.225</ecNumber>
    </recommendedName>
</protein>
<dbReference type="PANTHER" id="PTHR22883">
    <property type="entry name" value="ZINC FINGER DHHC DOMAIN CONTAINING PROTEIN"/>
    <property type="match status" value="1"/>
</dbReference>
<dbReference type="GO" id="GO:0005783">
    <property type="term" value="C:endoplasmic reticulum"/>
    <property type="evidence" value="ECO:0007669"/>
    <property type="project" value="TreeGrafter"/>
</dbReference>
<evidence type="ECO:0000256" key="8">
    <source>
        <dbReference type="ARBA" id="ARBA00023315"/>
    </source>
</evidence>
<evidence type="ECO:0000256" key="7">
    <source>
        <dbReference type="ARBA" id="ARBA00023288"/>
    </source>
</evidence>
<feature type="transmembrane region" description="Helical" evidence="10">
    <location>
        <begin position="79"/>
        <end position="99"/>
    </location>
</feature>
<name>A0A0N5BVZ9_STREA</name>